<proteinExistence type="inferred from homology"/>
<sequence>MMGGVSVIGIWCMVVLGFLGFMHCNGQSFSLQMHHKFSEQVRTWMSRRYGMDGDRDDWPVEGSKEYYRTLYHHDNVRHGRSLIDYNTLTFYGGNETMKISRLGFLYYTFIQLGMPNATLMVALDTGSDLLWVPCDCQQCAPTSGDSYGLDFQLETYSPSASKTSKPVTCDSDLCDLQQTCSTSSDQCPYKISYVSENTSSSGFLVEDVLYLTSGDGIDNGKVVQAPITFGCGQVQTGSFLEGAAPNGLLGLGIESIAVPTILAKKGFVQNSFSMCFPNNGIIGRFAFGDRGSSDQNQTSFIIDQRRPTYYVGVKEFYVGEKLISTAFQALFDTGTSFTYLADPAYKELTTNFHQQTQDARLTVEGSPFKFCYQVGDNQNISRVHEISLNFNGGGSFPVIQPLVVFRDVDTRKLVGYCLAVIHSPNISIIGQNFMTGYQLVFDREQLKLGWKESNCYDVKYSSSPESSPRAPLHSPLAPSSVSAPRLDTDNSSRSTKKPSISPAALPAIPNDAVYLRSTFLYIAFSFLASATILILI</sequence>
<dbReference type="GO" id="GO:0004190">
    <property type="term" value="F:aspartic-type endopeptidase activity"/>
    <property type="evidence" value="ECO:0007669"/>
    <property type="project" value="UniProtKB-KW"/>
</dbReference>
<evidence type="ECO:0000259" key="16">
    <source>
        <dbReference type="PROSITE" id="PS51767"/>
    </source>
</evidence>
<feature type="transmembrane region" description="Helical" evidence="14">
    <location>
        <begin position="518"/>
        <end position="535"/>
    </location>
</feature>
<dbReference type="Pfam" id="PF14541">
    <property type="entry name" value="TAXi_C"/>
    <property type="match status" value="1"/>
</dbReference>
<keyword evidence="10" id="KW-0449">Lipoprotein</keyword>
<keyword evidence="3" id="KW-1003">Cell membrane</keyword>
<feature type="signal peptide" evidence="15">
    <location>
        <begin position="1"/>
        <end position="17"/>
    </location>
</feature>
<feature type="active site" evidence="11">
    <location>
        <position position="124"/>
    </location>
</feature>
<keyword evidence="4 12" id="KW-0645">Protease</keyword>
<dbReference type="AlphaFoldDB" id="A0A0C9S6I1"/>
<dbReference type="PRINTS" id="PR00792">
    <property type="entry name" value="PEPSIN"/>
</dbReference>
<keyword evidence="8 14" id="KW-0472">Membrane</keyword>
<dbReference type="InterPro" id="IPR032799">
    <property type="entry name" value="TAXi_C"/>
</dbReference>
<evidence type="ECO:0000256" key="3">
    <source>
        <dbReference type="ARBA" id="ARBA00022475"/>
    </source>
</evidence>
<dbReference type="SUPFAM" id="SSF50630">
    <property type="entry name" value="Acid proteases"/>
    <property type="match status" value="1"/>
</dbReference>
<reference evidence="17" key="1">
    <citation type="submission" date="2015-02" db="EMBL/GenBank/DDBJ databases">
        <title>A transcriptome of Wollemia nobilis - a relic of Gondwana.</title>
        <authorList>
            <person name="Chia J.Y."/>
            <person name="Leong Y.S."/>
            <person name="Abdul Karim S."/>
            <person name="Wan Azmi N."/>
            <person name="Hercus R."/>
            <person name="Croft L."/>
        </authorList>
    </citation>
    <scope>NUCLEOTIDE SEQUENCE</scope>
    <source>
        <strain evidence="17">MaeBrown</strain>
        <tissue evidence="17">Leaf</tissue>
    </source>
</reference>
<dbReference type="InterPro" id="IPR001461">
    <property type="entry name" value="Aspartic_peptidase_A1"/>
</dbReference>
<keyword evidence="14" id="KW-1133">Transmembrane helix</keyword>
<comment type="similarity">
    <text evidence="2 12">Belongs to the peptidase A1 family.</text>
</comment>
<feature type="domain" description="Peptidase A1" evidence="16">
    <location>
        <begin position="106"/>
        <end position="451"/>
    </location>
</feature>
<evidence type="ECO:0000256" key="7">
    <source>
        <dbReference type="ARBA" id="ARBA00022801"/>
    </source>
</evidence>
<keyword evidence="6 12" id="KW-0064">Aspartyl protease</keyword>
<keyword evidence="5 15" id="KW-0732">Signal</keyword>
<feature type="transmembrane region" description="Helical" evidence="14">
    <location>
        <begin position="6"/>
        <end position="24"/>
    </location>
</feature>
<feature type="region of interest" description="Disordered" evidence="13">
    <location>
        <begin position="462"/>
        <end position="501"/>
    </location>
</feature>
<dbReference type="EMBL" id="GCHU01014742">
    <property type="protein sequence ID" value="JAG86608.1"/>
    <property type="molecule type" value="Transcribed_RNA"/>
</dbReference>
<dbReference type="PROSITE" id="PS00141">
    <property type="entry name" value="ASP_PROTEASE"/>
    <property type="match status" value="2"/>
</dbReference>
<evidence type="ECO:0000256" key="10">
    <source>
        <dbReference type="ARBA" id="ARBA00023288"/>
    </source>
</evidence>
<dbReference type="FunFam" id="2.40.70.10:FF:000014">
    <property type="entry name" value="Aspartyl protease family protein 1"/>
    <property type="match status" value="1"/>
</dbReference>
<organism evidence="17">
    <name type="scientific">Wollemia nobilis</name>
    <dbReference type="NCBI Taxonomy" id="56998"/>
    <lineage>
        <taxon>Eukaryota</taxon>
        <taxon>Viridiplantae</taxon>
        <taxon>Streptophyta</taxon>
        <taxon>Embryophyta</taxon>
        <taxon>Tracheophyta</taxon>
        <taxon>Spermatophyta</taxon>
        <taxon>Pinopsida</taxon>
        <taxon>Pinidae</taxon>
        <taxon>Conifers II</taxon>
        <taxon>Araucariales</taxon>
        <taxon>Araucariaceae</taxon>
        <taxon>Wollemia</taxon>
    </lineage>
</organism>
<dbReference type="InterPro" id="IPR032861">
    <property type="entry name" value="TAXi_N"/>
</dbReference>
<dbReference type="PROSITE" id="PS51767">
    <property type="entry name" value="PEPTIDASE_A1"/>
    <property type="match status" value="1"/>
</dbReference>
<dbReference type="InterPro" id="IPR033121">
    <property type="entry name" value="PEPTIDASE_A1"/>
</dbReference>
<evidence type="ECO:0000256" key="6">
    <source>
        <dbReference type="ARBA" id="ARBA00022750"/>
    </source>
</evidence>
<evidence type="ECO:0000256" key="13">
    <source>
        <dbReference type="SAM" id="MobiDB-lite"/>
    </source>
</evidence>
<dbReference type="PANTHER" id="PTHR13683">
    <property type="entry name" value="ASPARTYL PROTEASES"/>
    <property type="match status" value="1"/>
</dbReference>
<dbReference type="GO" id="GO:0005886">
    <property type="term" value="C:plasma membrane"/>
    <property type="evidence" value="ECO:0007669"/>
    <property type="project" value="UniProtKB-SubCell"/>
</dbReference>
<evidence type="ECO:0000256" key="1">
    <source>
        <dbReference type="ARBA" id="ARBA00004193"/>
    </source>
</evidence>
<comment type="subcellular location">
    <subcellularLocation>
        <location evidence="1">Cell membrane</location>
        <topology evidence="1">Lipid-anchor</topology>
    </subcellularLocation>
</comment>
<dbReference type="InterPro" id="IPR021109">
    <property type="entry name" value="Peptidase_aspartic_dom_sf"/>
</dbReference>
<evidence type="ECO:0000313" key="17">
    <source>
        <dbReference type="EMBL" id="JAG86608.1"/>
    </source>
</evidence>
<keyword evidence="14" id="KW-0812">Transmembrane</keyword>
<protein>
    <submittedName>
        <fullName evidence="17">TSA: Wollemia nobilis Ref_Wollemi_Transcript_14826_2176 transcribed RNA sequence</fullName>
    </submittedName>
</protein>
<accession>A0A0C9S6I1</accession>
<evidence type="ECO:0000256" key="15">
    <source>
        <dbReference type="SAM" id="SignalP"/>
    </source>
</evidence>
<evidence type="ECO:0000256" key="4">
    <source>
        <dbReference type="ARBA" id="ARBA00022670"/>
    </source>
</evidence>
<dbReference type="Gene3D" id="2.40.70.10">
    <property type="entry name" value="Acid Proteases"/>
    <property type="match status" value="2"/>
</dbReference>
<evidence type="ECO:0000256" key="2">
    <source>
        <dbReference type="ARBA" id="ARBA00007447"/>
    </source>
</evidence>
<evidence type="ECO:0000256" key="8">
    <source>
        <dbReference type="ARBA" id="ARBA00023136"/>
    </source>
</evidence>
<feature type="chain" id="PRO_5002202948" evidence="15">
    <location>
        <begin position="18"/>
        <end position="536"/>
    </location>
</feature>
<evidence type="ECO:0000256" key="9">
    <source>
        <dbReference type="ARBA" id="ARBA00023180"/>
    </source>
</evidence>
<dbReference type="GO" id="GO:0006508">
    <property type="term" value="P:proteolysis"/>
    <property type="evidence" value="ECO:0007669"/>
    <property type="project" value="UniProtKB-KW"/>
</dbReference>
<dbReference type="InterPro" id="IPR001969">
    <property type="entry name" value="Aspartic_peptidase_AS"/>
</dbReference>
<evidence type="ECO:0000256" key="12">
    <source>
        <dbReference type="RuleBase" id="RU000454"/>
    </source>
</evidence>
<evidence type="ECO:0000256" key="11">
    <source>
        <dbReference type="PIRSR" id="PIRSR601461-1"/>
    </source>
</evidence>
<keyword evidence="7 12" id="KW-0378">Hydrolase</keyword>
<dbReference type="PANTHER" id="PTHR13683:SF232">
    <property type="entry name" value="OS09G0542100 PROTEIN"/>
    <property type="match status" value="1"/>
</dbReference>
<evidence type="ECO:0000256" key="14">
    <source>
        <dbReference type="SAM" id="Phobius"/>
    </source>
</evidence>
<evidence type="ECO:0000256" key="5">
    <source>
        <dbReference type="ARBA" id="ARBA00022729"/>
    </source>
</evidence>
<dbReference type="FunFam" id="2.40.70.10:FF:000012">
    <property type="entry name" value="Aspartyl protease family protein 1"/>
    <property type="match status" value="1"/>
</dbReference>
<name>A0A0C9S6I1_9CONI</name>
<keyword evidence="9" id="KW-0325">Glycoprotein</keyword>
<dbReference type="Pfam" id="PF14543">
    <property type="entry name" value="TAXi_N"/>
    <property type="match status" value="1"/>
</dbReference>
<dbReference type="InterPro" id="IPR034164">
    <property type="entry name" value="Pepsin-like_dom"/>
</dbReference>
<feature type="active site" evidence="11">
    <location>
        <position position="332"/>
    </location>
</feature>
<dbReference type="CDD" id="cd05471">
    <property type="entry name" value="pepsin_like"/>
    <property type="match status" value="1"/>
</dbReference>